<name>A0A9X2SH75_9PSEU</name>
<organism evidence="2 3">
    <name type="scientific">Amycolatopsis iheyensis</name>
    <dbReference type="NCBI Taxonomy" id="2945988"/>
    <lineage>
        <taxon>Bacteria</taxon>
        <taxon>Bacillati</taxon>
        <taxon>Actinomycetota</taxon>
        <taxon>Actinomycetes</taxon>
        <taxon>Pseudonocardiales</taxon>
        <taxon>Pseudonocardiaceae</taxon>
        <taxon>Amycolatopsis</taxon>
    </lineage>
</organism>
<feature type="region of interest" description="Disordered" evidence="1">
    <location>
        <begin position="336"/>
        <end position="368"/>
    </location>
</feature>
<protein>
    <submittedName>
        <fullName evidence="2">Uncharacterized protein</fullName>
    </submittedName>
</protein>
<sequence>MSPEQRRRLVIAAAAVALVLALVVGFLVWPTDSREAGSASTASPAEVGAAAADALAAWPAAALAVSYWPSQSAEDETPVTEADLTVTADGKAAGTLREPEVGTAQAAWSSGDLYLNGDAEFWAAQEPQRAHDLSSAGRWVKPEKRSGYYLLDSFGVDAATLTPKALADLVRAITSDPSVEQAEPQPVEGGRTATAYTADDWTVLIEDAAPRTVLGLGGNPHSSESTVHPAAWHPTTPAIARPAVLRPAQDEPDDHYSSPYLSVRPRPADPAKAAEVPSTVAGAASAATPPGPDSGESATKKGPDFQVDEDSPALCDKPTCVHVFQVTNAGSEAADATLYTNDPGSPGQPNPLGTLKPGESRSVTFSHGNLARPGQTVNYTVNVWVYSSALYGPDPEVPTRLRDRGLEPDKQSELSSVDAPLRPAATRLLDAMTRSVPPSDPGAGNINASALKALDNANRLKRLPLLAKVLDSGRLQNPDDLRRLVAENNTIGKYRELEQVAHLLQADPTARVWFNGKYPAPDGEYKADAIYTGTENGKPVRRCVQIKTGLGERSLTRNLRDGAEQLNGQKTDSDELCPPGFERVLQVYLEPTVGVALHDATRDALEAYFKDKRRQQFRQNMCDENGKVRVDRLVVINSVGVHQWTDLRNSLGIPC</sequence>
<reference evidence="2" key="1">
    <citation type="submission" date="2022-06" db="EMBL/GenBank/DDBJ databases">
        <title>Amycolatopsis iheyaensis sp. nov., a new species of the genus Amycolatopsis isolated from soil in Iheya island, Japan.</title>
        <authorList>
            <person name="Ngamcharungchit C."/>
            <person name="Kanto H."/>
            <person name="Take A."/>
            <person name="Intra B."/>
            <person name="Matsumoto A."/>
            <person name="Panbangred W."/>
            <person name="Inahashi Y."/>
        </authorList>
    </citation>
    <scope>NUCLEOTIDE SEQUENCE</scope>
    <source>
        <strain evidence="2">OK19-0408</strain>
    </source>
</reference>
<accession>A0A9X2SH75</accession>
<evidence type="ECO:0000256" key="1">
    <source>
        <dbReference type="SAM" id="MobiDB-lite"/>
    </source>
</evidence>
<feature type="compositionally biased region" description="Low complexity" evidence="1">
    <location>
        <begin position="276"/>
        <end position="288"/>
    </location>
</feature>
<keyword evidence="3" id="KW-1185">Reference proteome</keyword>
<proteinExistence type="predicted"/>
<dbReference type="Proteomes" id="UP001144096">
    <property type="component" value="Unassembled WGS sequence"/>
</dbReference>
<comment type="caution">
    <text evidence="2">The sequence shown here is derived from an EMBL/GenBank/DDBJ whole genome shotgun (WGS) entry which is preliminary data.</text>
</comment>
<dbReference type="RefSeq" id="WP_257918177.1">
    <property type="nucleotide sequence ID" value="NZ_JAMXQV010000001.1"/>
</dbReference>
<dbReference type="EMBL" id="JAMXQV010000001">
    <property type="protein sequence ID" value="MCR6481538.1"/>
    <property type="molecule type" value="Genomic_DNA"/>
</dbReference>
<evidence type="ECO:0000313" key="3">
    <source>
        <dbReference type="Proteomes" id="UP001144096"/>
    </source>
</evidence>
<gene>
    <name evidence="2" type="ORF">M8542_01785</name>
</gene>
<feature type="region of interest" description="Disordered" evidence="1">
    <location>
        <begin position="394"/>
        <end position="416"/>
    </location>
</feature>
<feature type="compositionally biased region" description="Basic and acidic residues" evidence="1">
    <location>
        <begin position="397"/>
        <end position="412"/>
    </location>
</feature>
<evidence type="ECO:0000313" key="2">
    <source>
        <dbReference type="EMBL" id="MCR6481538.1"/>
    </source>
</evidence>
<feature type="region of interest" description="Disordered" evidence="1">
    <location>
        <begin position="248"/>
        <end position="314"/>
    </location>
</feature>
<dbReference type="AlphaFoldDB" id="A0A9X2SH75"/>